<name>A0A0F9P896_9ZZZZ</name>
<accession>A0A0F9P896</accession>
<comment type="caution">
    <text evidence="1">The sequence shown here is derived from an EMBL/GenBank/DDBJ whole genome shotgun (WGS) entry which is preliminary data.</text>
</comment>
<proteinExistence type="predicted"/>
<dbReference type="EMBL" id="LAZR01006786">
    <property type="protein sequence ID" value="KKM89657.1"/>
    <property type="molecule type" value="Genomic_DNA"/>
</dbReference>
<protein>
    <submittedName>
        <fullName evidence="1">Uncharacterized protein</fullName>
    </submittedName>
</protein>
<dbReference type="AlphaFoldDB" id="A0A0F9P896"/>
<evidence type="ECO:0000313" key="1">
    <source>
        <dbReference type="EMBL" id="KKM89657.1"/>
    </source>
</evidence>
<gene>
    <name evidence="1" type="ORF">LCGC14_1246550</name>
</gene>
<organism evidence="1">
    <name type="scientific">marine sediment metagenome</name>
    <dbReference type="NCBI Taxonomy" id="412755"/>
    <lineage>
        <taxon>unclassified sequences</taxon>
        <taxon>metagenomes</taxon>
        <taxon>ecological metagenomes</taxon>
    </lineage>
</organism>
<sequence>MTIKTPKNEMCPICSVEISWNQTPTPGTFRGQCPNCGMGFTFMNGTIISDPKFSKK</sequence>
<reference evidence="1" key="1">
    <citation type="journal article" date="2015" name="Nature">
        <title>Complex archaea that bridge the gap between prokaryotes and eukaryotes.</title>
        <authorList>
            <person name="Spang A."/>
            <person name="Saw J.H."/>
            <person name="Jorgensen S.L."/>
            <person name="Zaremba-Niedzwiedzka K."/>
            <person name="Martijn J."/>
            <person name="Lind A.E."/>
            <person name="van Eijk R."/>
            <person name="Schleper C."/>
            <person name="Guy L."/>
            <person name="Ettema T.J."/>
        </authorList>
    </citation>
    <scope>NUCLEOTIDE SEQUENCE</scope>
</reference>